<dbReference type="EMBL" id="KZ110605">
    <property type="protein sequence ID" value="OSX58252.1"/>
    <property type="molecule type" value="Genomic_DNA"/>
</dbReference>
<dbReference type="AlphaFoldDB" id="A0A1X6MPY1"/>
<feature type="compositionally biased region" description="Low complexity" evidence="1">
    <location>
        <begin position="1"/>
        <end position="11"/>
    </location>
</feature>
<organism evidence="3 4">
    <name type="scientific">Postia placenta MAD-698-R-SB12</name>
    <dbReference type="NCBI Taxonomy" id="670580"/>
    <lineage>
        <taxon>Eukaryota</taxon>
        <taxon>Fungi</taxon>
        <taxon>Dikarya</taxon>
        <taxon>Basidiomycota</taxon>
        <taxon>Agaricomycotina</taxon>
        <taxon>Agaricomycetes</taxon>
        <taxon>Polyporales</taxon>
        <taxon>Adustoporiaceae</taxon>
        <taxon>Rhodonia</taxon>
    </lineage>
</organism>
<feature type="compositionally biased region" description="Low complexity" evidence="1">
    <location>
        <begin position="825"/>
        <end position="839"/>
    </location>
</feature>
<dbReference type="PANTHER" id="PTHR38248">
    <property type="entry name" value="FUNK1 6"/>
    <property type="match status" value="1"/>
</dbReference>
<feature type="region of interest" description="Disordered" evidence="1">
    <location>
        <begin position="1"/>
        <end position="26"/>
    </location>
</feature>
<dbReference type="Pfam" id="PF17667">
    <property type="entry name" value="Pkinase_fungal"/>
    <property type="match status" value="2"/>
</dbReference>
<protein>
    <recommendedName>
        <fullName evidence="2">Fungal-type protein kinase domain-containing protein</fullName>
    </recommendedName>
</protein>
<feature type="region of interest" description="Disordered" evidence="1">
    <location>
        <begin position="932"/>
        <end position="953"/>
    </location>
</feature>
<feature type="region of interest" description="Disordered" evidence="1">
    <location>
        <begin position="742"/>
        <end position="905"/>
    </location>
</feature>
<dbReference type="InterPro" id="IPR040976">
    <property type="entry name" value="Pkinase_fungal"/>
</dbReference>
<feature type="region of interest" description="Disordered" evidence="1">
    <location>
        <begin position="55"/>
        <end position="74"/>
    </location>
</feature>
<sequence>MAASASSSQPPARERPLLEESSAQLKESDKHRKVHVFDGCLHCYLNAFVPSETTCPPPKLDRSPASERIQSDDNSPHVIKCLQKLAKALPKPRRLAFLLTEGRCLRPPLPSRGLERFQTSPTIVASLPGKHKSFTSLPEWSNVSCVFDIMPEAKDDPVNKKGLDHEEALVRLSRHAQNLLIAHHLLFAFVVGIFGSSVRIFRFDHTAVAVSRAFDYTRNPEILWEFLWRLCHPAVKGAQISGADPTIKMPKKKDIRWARKMLLEHSNRSLAPEDERVCRWIVVHDDDGRILHKFFAFRIIYLRRSLFSSASTVWEVLKHKDHSGKIYVMKDSWRFTALNSELGHYRTLAGGSEDHTFGNSNSDQGIGAGNSSFFGVAQLVCGIDLGRLTSPHVRGLRILPVCTHITPPKTTSAPSRTGDVTRDGESSVRSHSSSHPLPSPMGHYAGHRTMSVTIIFKSEDLAILAERTHMRFVFATVGRPLSQFRSTRELVAALRDAIKGHKHAYEAGILHRGINEGNVMIAEAGAYEGFISDFNNSFDWISFLKYRNREATVANWEKYARAMYAIENGQYARSDVLIEDLEYDVYGPPLRPREHTHQRHMPFAAIEIVENISIHEARHDLESFYWLLLWLVLRHTEHKETGGRKDGAWMFEPGRSPVPSDPDMRKGWILRNANVVVPGNQPLTTLLRELQGLCIRNFLSAMHTVIPLTHEVVLAKFDEALARTDWPENDAALPQHVTTYKVAEPGWPRPQSEQPSTRTHRTAQSFPTFNGGGRGRHGRRWSTDGVSTYRDGQRMAGESEAILASRDPSPAVNRPPPAGDERTRPAPAEAEESASAGRPSSKRERSDEEELEDAQPTKRLRMGSPTDSGRPDELVEPASRDTSEPNIDDLITLNKRGIKRSRSSEDNTIAISKRTRVRYTPEVEVGRPTALGDVACADAPPGSGHESSVDSRP</sequence>
<feature type="compositionally biased region" description="Basic and acidic residues" evidence="1">
    <location>
        <begin position="419"/>
        <end position="428"/>
    </location>
</feature>
<dbReference type="SUPFAM" id="SSF56112">
    <property type="entry name" value="Protein kinase-like (PK-like)"/>
    <property type="match status" value="1"/>
</dbReference>
<dbReference type="GeneID" id="36331751"/>
<dbReference type="Proteomes" id="UP000194127">
    <property type="component" value="Unassembled WGS sequence"/>
</dbReference>
<feature type="compositionally biased region" description="Low complexity" evidence="1">
    <location>
        <begin position="429"/>
        <end position="443"/>
    </location>
</feature>
<evidence type="ECO:0000259" key="2">
    <source>
        <dbReference type="Pfam" id="PF17667"/>
    </source>
</evidence>
<reference evidence="3 4" key="1">
    <citation type="submission" date="2017-04" db="EMBL/GenBank/DDBJ databases">
        <title>Genome Sequence of the Model Brown-Rot Fungus Postia placenta SB12.</title>
        <authorList>
            <consortium name="DOE Joint Genome Institute"/>
            <person name="Gaskell J."/>
            <person name="Kersten P."/>
            <person name="Larrondo L.F."/>
            <person name="Canessa P."/>
            <person name="Martinez D."/>
            <person name="Hibbett D."/>
            <person name="Schmoll M."/>
            <person name="Kubicek C.P."/>
            <person name="Martinez A.T."/>
            <person name="Yadav J."/>
            <person name="Master E."/>
            <person name="Magnuson J.K."/>
            <person name="James T."/>
            <person name="Yaver D."/>
            <person name="Berka R."/>
            <person name="Labutti K."/>
            <person name="Lipzen A."/>
            <person name="Aerts A."/>
            <person name="Barry K."/>
            <person name="Henrissat B."/>
            <person name="Blanchette R."/>
            <person name="Grigoriev I."/>
            <person name="Cullen D."/>
        </authorList>
    </citation>
    <scope>NUCLEOTIDE SEQUENCE [LARGE SCALE GENOMIC DNA]</scope>
    <source>
        <strain evidence="3 4">MAD-698-R-SB12</strain>
    </source>
</reference>
<evidence type="ECO:0000313" key="4">
    <source>
        <dbReference type="Proteomes" id="UP000194127"/>
    </source>
</evidence>
<proteinExistence type="predicted"/>
<evidence type="ECO:0000313" key="3">
    <source>
        <dbReference type="EMBL" id="OSX58252.1"/>
    </source>
</evidence>
<dbReference type="InterPro" id="IPR011009">
    <property type="entry name" value="Kinase-like_dom_sf"/>
</dbReference>
<feature type="region of interest" description="Disordered" evidence="1">
    <location>
        <begin position="407"/>
        <end position="443"/>
    </location>
</feature>
<evidence type="ECO:0000256" key="1">
    <source>
        <dbReference type="SAM" id="MobiDB-lite"/>
    </source>
</evidence>
<feature type="compositionally biased region" description="Polar residues" evidence="1">
    <location>
        <begin position="751"/>
        <end position="768"/>
    </location>
</feature>
<keyword evidence="4" id="KW-1185">Reference proteome</keyword>
<feature type="compositionally biased region" description="Basic and acidic residues" evidence="1">
    <location>
        <begin position="59"/>
        <end position="74"/>
    </location>
</feature>
<feature type="compositionally biased region" description="Basic and acidic residues" evidence="1">
    <location>
        <begin position="869"/>
        <end position="883"/>
    </location>
</feature>
<name>A0A1X6MPY1_9APHY</name>
<feature type="domain" description="Fungal-type protein kinase" evidence="2">
    <location>
        <begin position="134"/>
        <end position="341"/>
    </location>
</feature>
<dbReference type="PANTHER" id="PTHR38248:SF2">
    <property type="entry name" value="FUNK1 11"/>
    <property type="match status" value="1"/>
</dbReference>
<accession>A0A1X6MPY1</accession>
<dbReference type="OrthoDB" id="2797568at2759"/>
<gene>
    <name evidence="3" type="ORF">POSPLADRAFT_1154046</name>
</gene>
<feature type="domain" description="Fungal-type protein kinase" evidence="2">
    <location>
        <begin position="443"/>
        <end position="632"/>
    </location>
</feature>
<dbReference type="RefSeq" id="XP_024335046.1">
    <property type="nucleotide sequence ID" value="XM_024486802.1"/>
</dbReference>